<evidence type="ECO:0000256" key="7">
    <source>
        <dbReference type="ARBA" id="ARBA00022588"/>
    </source>
</evidence>
<proteinExistence type="inferred from homology"/>
<keyword evidence="6" id="KW-0963">Cytoplasm</keyword>
<dbReference type="Ensembl" id="ENSMFAT00000042737.2">
    <property type="protein sequence ID" value="ENSMFAP00000010710.2"/>
    <property type="gene ID" value="ENSMFAG00000048585.1"/>
</dbReference>
<evidence type="ECO:0000256" key="17">
    <source>
        <dbReference type="ARBA" id="ARBA00049114"/>
    </source>
</evidence>
<dbReference type="GO" id="GO:0045087">
    <property type="term" value="P:innate immune response"/>
    <property type="evidence" value="ECO:0007669"/>
    <property type="project" value="UniProtKB-KW"/>
</dbReference>
<dbReference type="CDD" id="cd01283">
    <property type="entry name" value="cytidine_deaminase"/>
    <property type="match status" value="2"/>
</dbReference>
<evidence type="ECO:0000256" key="16">
    <source>
        <dbReference type="ARBA" id="ARBA00032972"/>
    </source>
</evidence>
<evidence type="ECO:0000313" key="20">
    <source>
        <dbReference type="Ensembl" id="ENSMFAP00000010710.2"/>
    </source>
</evidence>
<accession>A0A2K5UEB6</accession>
<comment type="subunit">
    <text evidence="18">Homodimer. Homooligomer. Can bind RNA to form ribonucleoprotein complexes of high-molecular-mass (HMM) or low-molecular-mass (LMM). HMM is inactive and heterogeneous in protein composition because of binding nonselectively to cellular RNAs, which in turn are associated with variety of cellular proteins. The LMM form which is enzymatically active has few or no RNAs associated. Its ability to form homooligomer is distinct from its ability to assemble into HMM. Interacts with APOBEC3B, APOBEC3F, MOV10, AGO2, EIF4E, EIF4ENIF1, DCP2 and DDX6 in an RNA-dependent manner. Interacts with AGO1, AGO3 and PKA/PRKACA.</text>
</comment>
<dbReference type="PROSITE" id="PS00903">
    <property type="entry name" value="CYT_DCMP_DEAMINASES_1"/>
    <property type="match status" value="2"/>
</dbReference>
<keyword evidence="11" id="KW-0862">Zinc</keyword>
<sequence length="439" mass="52216">MMGAMWNFVHRASMDFLNTVERMYRGTFFYNFNNRPILSRRNTVWLCYEVKTRGPSVPTWGTKIFRGQVYSKPEHHAEMCFLSWFCGNQLPTYKRFQITWFVSWTPCPDCVAKVAEFLAEHPNVTLTISAARLYYYWETDYRRALCRLRQAGARVKIMDYEEFAYCWENFVYNEGQSFMPWDKFDDNYAFLHRMLKEILRNPMEATYPHIFYFHFKNLRKAYGRNETWLCFTMEIIKQHSTVSWETGVFRNQVDPESRCHAERCFLSWFCEDILSPNTDYRVTWYTSWSPCLDCAGEVAEFLARHSNVKLAIFAARLYYFWDPHYQQGLRSLSEKGASVEIMGYKDFKYCWENFVYNGDEPFKPWKGLKYNFLFLDSKLQEILERSVALSPRLEYNGLMLAHCKLRLPGSSDSPASASRIAGSTDACHHAQLIFFFLYF</sequence>
<keyword evidence="7" id="KW-0399">Innate immunity</keyword>
<name>A0A2K5UEB6_MACFA</name>
<dbReference type="FunFam" id="3.40.140.10:FF:000044">
    <property type="entry name" value="Apolipoprotein B mRNA editing enzyme catalytic subunit 3B"/>
    <property type="match status" value="1"/>
</dbReference>
<keyword evidence="13" id="KW-0051">Antiviral defense</keyword>
<keyword evidence="21" id="KW-1185">Reference proteome</keyword>
<evidence type="ECO:0000256" key="1">
    <source>
        <dbReference type="ARBA" id="ARBA00001947"/>
    </source>
</evidence>
<organism evidence="20 21">
    <name type="scientific">Macaca fascicularis</name>
    <name type="common">Crab-eating macaque</name>
    <name type="synonym">Cynomolgus monkey</name>
    <dbReference type="NCBI Taxonomy" id="9541"/>
    <lineage>
        <taxon>Eukaryota</taxon>
        <taxon>Metazoa</taxon>
        <taxon>Chordata</taxon>
        <taxon>Craniata</taxon>
        <taxon>Vertebrata</taxon>
        <taxon>Euteleostomi</taxon>
        <taxon>Mammalia</taxon>
        <taxon>Eutheria</taxon>
        <taxon>Euarchontoglires</taxon>
        <taxon>Primates</taxon>
        <taxon>Haplorrhini</taxon>
        <taxon>Catarrhini</taxon>
        <taxon>Cercopithecidae</taxon>
        <taxon>Cercopithecinae</taxon>
        <taxon>Macaca</taxon>
    </lineage>
</organism>
<keyword evidence="12" id="KW-0391">Immunity</keyword>
<evidence type="ECO:0000256" key="6">
    <source>
        <dbReference type="ARBA" id="ARBA00022490"/>
    </source>
</evidence>
<evidence type="ECO:0000256" key="3">
    <source>
        <dbReference type="ARBA" id="ARBA00004201"/>
    </source>
</evidence>
<feature type="domain" description="CMP/dCMP-type deaminase" evidence="19">
    <location>
        <begin position="185"/>
        <end position="332"/>
    </location>
</feature>
<protein>
    <recommendedName>
        <fullName evidence="5">DNA dC-&gt;dU-editing enzyme APOBEC-3G</fullName>
        <ecNumber evidence="15">3.5.4.38</ecNumber>
    </recommendedName>
    <alternativeName>
        <fullName evidence="16">Deoxycytidine deaminase</fullName>
    </alternativeName>
</protein>
<dbReference type="GO" id="GO:0003723">
    <property type="term" value="F:RNA binding"/>
    <property type="evidence" value="ECO:0007669"/>
    <property type="project" value="TreeGrafter"/>
</dbReference>
<dbReference type="PANTHER" id="PTHR13857">
    <property type="entry name" value="MRNA EDITING ENZYME"/>
    <property type="match status" value="1"/>
</dbReference>
<evidence type="ECO:0000256" key="15">
    <source>
        <dbReference type="ARBA" id="ARBA00029489"/>
    </source>
</evidence>
<feature type="domain" description="CMP/dCMP-type deaminase" evidence="19">
    <location>
        <begin position="40"/>
        <end position="148"/>
    </location>
</feature>
<dbReference type="VEuPathDB" id="HostDB:ENSMFAG00000008980"/>
<keyword evidence="9" id="KW-0677">Repeat</keyword>
<evidence type="ECO:0000256" key="2">
    <source>
        <dbReference type="ARBA" id="ARBA00004123"/>
    </source>
</evidence>
<dbReference type="InterPro" id="IPR050610">
    <property type="entry name" value="APOBEC_Cyt_Deaminase"/>
</dbReference>
<comment type="catalytic activity">
    <reaction evidence="17">
        <text>a 2'-deoxycytidine in single-stranded DNA + H2O + H(+) = a 2'-deoxyuridine in single-stranded DNA + NH4(+)</text>
        <dbReference type="Rhea" id="RHEA:50948"/>
        <dbReference type="Rhea" id="RHEA-COMP:12846"/>
        <dbReference type="Rhea" id="RHEA-COMP:12847"/>
        <dbReference type="ChEBI" id="CHEBI:15377"/>
        <dbReference type="ChEBI" id="CHEBI:15378"/>
        <dbReference type="ChEBI" id="CHEBI:28938"/>
        <dbReference type="ChEBI" id="CHEBI:85452"/>
        <dbReference type="ChEBI" id="CHEBI:133902"/>
        <dbReference type="EC" id="3.5.4.38"/>
    </reaction>
</comment>
<evidence type="ECO:0000256" key="12">
    <source>
        <dbReference type="ARBA" id="ARBA00022859"/>
    </source>
</evidence>
<dbReference type="GO" id="GO:0008270">
    <property type="term" value="F:zinc ion binding"/>
    <property type="evidence" value="ECO:0007669"/>
    <property type="project" value="InterPro"/>
</dbReference>
<dbReference type="GO" id="GO:0070383">
    <property type="term" value="P:DNA cytosine deamination"/>
    <property type="evidence" value="ECO:0007669"/>
    <property type="project" value="TreeGrafter"/>
</dbReference>
<dbReference type="SUPFAM" id="SSF53927">
    <property type="entry name" value="Cytidine deaminase-like"/>
    <property type="match status" value="2"/>
</dbReference>
<dbReference type="GO" id="GO:0045869">
    <property type="term" value="P:negative regulation of single stranded viral RNA replication via double stranded DNA intermediate"/>
    <property type="evidence" value="ECO:0007669"/>
    <property type="project" value="TreeGrafter"/>
</dbReference>
<keyword evidence="8" id="KW-0479">Metal-binding</keyword>
<dbReference type="EC" id="3.5.4.38" evidence="15"/>
<evidence type="ECO:0000256" key="11">
    <source>
        <dbReference type="ARBA" id="ARBA00022833"/>
    </source>
</evidence>
<dbReference type="Gene3D" id="3.40.140.10">
    <property type="entry name" value="Cytidine Deaminase, domain 2"/>
    <property type="match status" value="2"/>
</dbReference>
<dbReference type="AlphaFoldDB" id="A0A2K5UEB6"/>
<keyword evidence="10" id="KW-0378">Hydrolase</keyword>
<reference evidence="20 21" key="1">
    <citation type="submission" date="2013-03" db="EMBL/GenBank/DDBJ databases">
        <authorList>
            <person name="Warren W."/>
            <person name="Wilson R.K."/>
        </authorList>
    </citation>
    <scope>NUCLEOTIDE SEQUENCE</scope>
</reference>
<evidence type="ECO:0000256" key="9">
    <source>
        <dbReference type="ARBA" id="ARBA00022737"/>
    </source>
</evidence>
<comment type="subcellular location">
    <subcellularLocation>
        <location evidence="3">Cytoplasm</location>
        <location evidence="3">P-body</location>
    </subcellularLocation>
    <subcellularLocation>
        <location evidence="2">Nucleus</location>
    </subcellularLocation>
</comment>
<dbReference type="GeneTree" id="ENSGT00940000162695"/>
<dbReference type="InterPro" id="IPR016192">
    <property type="entry name" value="APOBEC/CMP_deaminase_Zn-bd"/>
</dbReference>
<evidence type="ECO:0000256" key="5">
    <source>
        <dbReference type="ARBA" id="ARBA00020239"/>
    </source>
</evidence>
<dbReference type="GO" id="GO:0051607">
    <property type="term" value="P:defense response to virus"/>
    <property type="evidence" value="ECO:0007669"/>
    <property type="project" value="UniProtKB-KW"/>
</dbReference>
<comment type="similarity">
    <text evidence="4">Belongs to the cytidine and deoxycytidylate deaminase family.</text>
</comment>
<evidence type="ECO:0000313" key="21">
    <source>
        <dbReference type="Proteomes" id="UP000233100"/>
    </source>
</evidence>
<dbReference type="InterPro" id="IPR016193">
    <property type="entry name" value="Cytidine_deaminase-like"/>
</dbReference>
<dbReference type="Pfam" id="PF18782">
    <property type="entry name" value="NAD2"/>
    <property type="match status" value="2"/>
</dbReference>
<dbReference type="PANTHER" id="PTHR13857:SF45">
    <property type="entry name" value="DNA DC-DU-EDITING ENZYME APOBEC-3F"/>
    <property type="match status" value="1"/>
</dbReference>
<dbReference type="FunFam" id="3.40.140.10:FF:000029">
    <property type="entry name" value="DNA dC-&gt;dU-editing enzyme APOBEC-3G"/>
    <property type="match status" value="1"/>
</dbReference>
<dbReference type="GO" id="GO:0016554">
    <property type="term" value="P:cytidine to uridine editing"/>
    <property type="evidence" value="ECO:0007669"/>
    <property type="project" value="TreeGrafter"/>
</dbReference>
<dbReference type="InterPro" id="IPR002125">
    <property type="entry name" value="CMP_dCMP_dom"/>
</dbReference>
<dbReference type="GO" id="GO:0044355">
    <property type="term" value="P:clearance of foreign intracellular DNA"/>
    <property type="evidence" value="ECO:0007669"/>
    <property type="project" value="UniProtKB-ARBA"/>
</dbReference>
<evidence type="ECO:0000256" key="13">
    <source>
        <dbReference type="ARBA" id="ARBA00023118"/>
    </source>
</evidence>
<evidence type="ECO:0000256" key="8">
    <source>
        <dbReference type="ARBA" id="ARBA00022723"/>
    </source>
</evidence>
<evidence type="ECO:0000256" key="10">
    <source>
        <dbReference type="ARBA" id="ARBA00022801"/>
    </source>
</evidence>
<comment type="cofactor">
    <cofactor evidence="1">
        <name>Zn(2+)</name>
        <dbReference type="ChEBI" id="CHEBI:29105"/>
    </cofactor>
</comment>
<reference evidence="20" key="2">
    <citation type="submission" date="2025-08" db="UniProtKB">
        <authorList>
            <consortium name="Ensembl"/>
        </authorList>
    </citation>
    <scope>IDENTIFICATION</scope>
</reference>
<dbReference type="GO" id="GO:0005634">
    <property type="term" value="C:nucleus"/>
    <property type="evidence" value="ECO:0007669"/>
    <property type="project" value="UniProtKB-SubCell"/>
</dbReference>
<keyword evidence="14" id="KW-0539">Nucleus</keyword>
<dbReference type="PROSITE" id="PS51747">
    <property type="entry name" value="CYT_DCMP_DEAMINASES_2"/>
    <property type="match status" value="2"/>
</dbReference>
<evidence type="ECO:0000259" key="19">
    <source>
        <dbReference type="PROSITE" id="PS51747"/>
    </source>
</evidence>
<dbReference type="GO" id="GO:0004126">
    <property type="term" value="F:cytidine deaminase activity"/>
    <property type="evidence" value="ECO:0007669"/>
    <property type="project" value="TreeGrafter"/>
</dbReference>
<evidence type="ECO:0000256" key="4">
    <source>
        <dbReference type="ARBA" id="ARBA00006576"/>
    </source>
</evidence>
<dbReference type="GO" id="GO:0000932">
    <property type="term" value="C:P-body"/>
    <property type="evidence" value="ECO:0007669"/>
    <property type="project" value="UniProtKB-SubCell"/>
</dbReference>
<evidence type="ECO:0000256" key="18">
    <source>
        <dbReference type="ARBA" id="ARBA00065100"/>
    </source>
</evidence>
<reference evidence="20" key="3">
    <citation type="submission" date="2025-09" db="UniProtKB">
        <authorList>
            <consortium name="Ensembl"/>
        </authorList>
    </citation>
    <scope>IDENTIFICATION</scope>
</reference>
<evidence type="ECO:0000256" key="14">
    <source>
        <dbReference type="ARBA" id="ARBA00023242"/>
    </source>
</evidence>
<dbReference type="Proteomes" id="UP000233100">
    <property type="component" value="Chromosome 10"/>
</dbReference>